<evidence type="ECO:0000256" key="1">
    <source>
        <dbReference type="SAM" id="MobiDB-lite"/>
    </source>
</evidence>
<accession>A0ABW4LDU4</accession>
<feature type="compositionally biased region" description="Acidic residues" evidence="1">
    <location>
        <begin position="60"/>
        <end position="70"/>
    </location>
</feature>
<dbReference type="EMBL" id="JBHUEA010000009">
    <property type="protein sequence ID" value="MFD1721445.1"/>
    <property type="molecule type" value="Genomic_DNA"/>
</dbReference>
<dbReference type="RefSeq" id="WP_377933679.1">
    <property type="nucleotide sequence ID" value="NZ_JBHUEA010000009.1"/>
</dbReference>
<protein>
    <recommendedName>
        <fullName evidence="4">Multidrug transporter</fullName>
    </recommendedName>
</protein>
<dbReference type="Proteomes" id="UP001597347">
    <property type="component" value="Unassembled WGS sequence"/>
</dbReference>
<evidence type="ECO:0000313" key="3">
    <source>
        <dbReference type="Proteomes" id="UP001597347"/>
    </source>
</evidence>
<reference evidence="3" key="1">
    <citation type="journal article" date="2019" name="Int. J. Syst. Evol. Microbiol.">
        <title>The Global Catalogue of Microorganisms (GCM) 10K type strain sequencing project: providing services to taxonomists for standard genome sequencing and annotation.</title>
        <authorList>
            <consortium name="The Broad Institute Genomics Platform"/>
            <consortium name="The Broad Institute Genome Sequencing Center for Infectious Disease"/>
            <person name="Wu L."/>
            <person name="Ma J."/>
        </authorList>
    </citation>
    <scope>NUCLEOTIDE SEQUENCE [LARGE SCALE GENOMIC DNA]</scope>
    <source>
        <strain evidence="3">CGMCC 1.12471</strain>
    </source>
</reference>
<evidence type="ECO:0008006" key="4">
    <source>
        <dbReference type="Google" id="ProtNLM"/>
    </source>
</evidence>
<keyword evidence="3" id="KW-1185">Reference proteome</keyword>
<comment type="caution">
    <text evidence="2">The sequence shown here is derived from an EMBL/GenBank/DDBJ whole genome shotgun (WGS) entry which is preliminary data.</text>
</comment>
<sequence>MSNSTPQGPGPEFGSNPDATPVDETAAVDDAMREETDAVQAEGDDQTIDISRNEGPELTADTDDVDAGSA</sequence>
<name>A0ABW4LDU4_9MICO</name>
<gene>
    <name evidence="2" type="ORF">ACFSBI_07780</name>
</gene>
<evidence type="ECO:0000313" key="2">
    <source>
        <dbReference type="EMBL" id="MFD1721445.1"/>
    </source>
</evidence>
<organism evidence="2 3">
    <name type="scientific">Amnibacterium endophyticum</name>
    <dbReference type="NCBI Taxonomy" id="2109337"/>
    <lineage>
        <taxon>Bacteria</taxon>
        <taxon>Bacillati</taxon>
        <taxon>Actinomycetota</taxon>
        <taxon>Actinomycetes</taxon>
        <taxon>Micrococcales</taxon>
        <taxon>Microbacteriaceae</taxon>
        <taxon>Amnibacterium</taxon>
    </lineage>
</organism>
<proteinExistence type="predicted"/>
<feature type="region of interest" description="Disordered" evidence="1">
    <location>
        <begin position="1"/>
        <end position="70"/>
    </location>
</feature>